<comment type="caution">
    <text evidence="1">The sequence shown here is derived from an EMBL/GenBank/DDBJ whole genome shotgun (WGS) entry which is preliminary data.</text>
</comment>
<feature type="non-terminal residue" evidence="1">
    <location>
        <position position="42"/>
    </location>
</feature>
<dbReference type="EMBL" id="BKCJ011877656">
    <property type="protein sequence ID" value="GFD60435.1"/>
    <property type="molecule type" value="Genomic_DNA"/>
</dbReference>
<proteinExistence type="predicted"/>
<organism evidence="1">
    <name type="scientific">Tanacetum cinerariifolium</name>
    <name type="common">Dalmatian daisy</name>
    <name type="synonym">Chrysanthemum cinerariifolium</name>
    <dbReference type="NCBI Taxonomy" id="118510"/>
    <lineage>
        <taxon>Eukaryota</taxon>
        <taxon>Viridiplantae</taxon>
        <taxon>Streptophyta</taxon>
        <taxon>Embryophyta</taxon>
        <taxon>Tracheophyta</taxon>
        <taxon>Spermatophyta</taxon>
        <taxon>Magnoliopsida</taxon>
        <taxon>eudicotyledons</taxon>
        <taxon>Gunneridae</taxon>
        <taxon>Pentapetalae</taxon>
        <taxon>asterids</taxon>
        <taxon>campanulids</taxon>
        <taxon>Asterales</taxon>
        <taxon>Asteraceae</taxon>
        <taxon>Asteroideae</taxon>
        <taxon>Anthemideae</taxon>
        <taxon>Anthemidinae</taxon>
        <taxon>Tanacetum</taxon>
    </lineage>
</organism>
<dbReference type="AlphaFoldDB" id="A0A699XKL1"/>
<name>A0A699XKL1_TANCI</name>
<sequence length="42" mass="4670">MFSAAFEAEYPSRPQSFWPLRVCEPSGLDTLTMRPAAACFTS</sequence>
<evidence type="ECO:0000313" key="1">
    <source>
        <dbReference type="EMBL" id="GFD60435.1"/>
    </source>
</evidence>
<accession>A0A699XKL1</accession>
<gene>
    <name evidence="1" type="ORF">Tci_932404</name>
</gene>
<protein>
    <submittedName>
        <fullName evidence="1">Uncharacterized protein</fullName>
    </submittedName>
</protein>
<reference evidence="1" key="1">
    <citation type="journal article" date="2019" name="Sci. Rep.">
        <title>Draft genome of Tanacetum cinerariifolium, the natural source of mosquito coil.</title>
        <authorList>
            <person name="Yamashiro T."/>
            <person name="Shiraishi A."/>
            <person name="Satake H."/>
            <person name="Nakayama K."/>
        </authorList>
    </citation>
    <scope>NUCLEOTIDE SEQUENCE</scope>
</reference>